<accession>A0A1B1AH01</accession>
<sequence>MSFRIEYLKETTCEDSVCHALVSHGKTLEAAEEEAFAGADLAKQRGATGFQIRHLNAVDKIVVIADFNVSRSG</sequence>
<dbReference type="InParanoid" id="A0A1B1AH01"/>
<evidence type="ECO:0000313" key="1">
    <source>
        <dbReference type="EMBL" id="ANP45846.1"/>
    </source>
</evidence>
<dbReference type="KEGG" id="cbot:ATE48_07860"/>
<evidence type="ECO:0000313" key="2">
    <source>
        <dbReference type="Proteomes" id="UP000092498"/>
    </source>
</evidence>
<proteinExistence type="predicted"/>
<dbReference type="EMBL" id="CP013244">
    <property type="protein sequence ID" value="ANP45846.1"/>
    <property type="molecule type" value="Genomic_DNA"/>
</dbReference>
<keyword evidence="2" id="KW-1185">Reference proteome</keyword>
<dbReference type="RefSeq" id="WP_066769853.1">
    <property type="nucleotide sequence ID" value="NZ_CP013244.1"/>
</dbReference>
<protein>
    <submittedName>
        <fullName evidence="1">Uncharacterized protein</fullName>
    </submittedName>
</protein>
<gene>
    <name evidence="1" type="ORF">ATE48_07860</name>
</gene>
<dbReference type="Proteomes" id="UP000092498">
    <property type="component" value="Chromosome"/>
</dbReference>
<name>A0A1B1AH01_9PROT</name>
<organism evidence="1 2">
    <name type="scientific">Candidatus Viadribacter manganicus</name>
    <dbReference type="NCBI Taxonomy" id="1759059"/>
    <lineage>
        <taxon>Bacteria</taxon>
        <taxon>Pseudomonadati</taxon>
        <taxon>Pseudomonadota</taxon>
        <taxon>Alphaproteobacteria</taxon>
        <taxon>Hyphomonadales</taxon>
        <taxon>Hyphomonadaceae</taxon>
        <taxon>Candidatus Viadribacter</taxon>
    </lineage>
</organism>
<reference evidence="1 2" key="1">
    <citation type="submission" date="2015-11" db="EMBL/GenBank/DDBJ databases">
        <title>Whole-Genome Sequence of Candidatus Oderbacter manganicum from the National Park Lower Oder Valley, Germany.</title>
        <authorList>
            <person name="Braun B."/>
            <person name="Liere K."/>
            <person name="Szewzyk U."/>
        </authorList>
    </citation>
    <scope>NUCLEOTIDE SEQUENCE [LARGE SCALE GENOMIC DNA]</scope>
    <source>
        <strain evidence="1 2">OTSz_A_272</strain>
    </source>
</reference>
<dbReference type="AlphaFoldDB" id="A0A1B1AH01"/>